<proteinExistence type="predicted"/>
<accession>A0ABD5R9Z4</accession>
<dbReference type="Proteomes" id="UP001596201">
    <property type="component" value="Unassembled WGS sequence"/>
</dbReference>
<reference evidence="1 2" key="1">
    <citation type="journal article" date="2019" name="Int. J. Syst. Evol. Microbiol.">
        <title>The Global Catalogue of Microorganisms (GCM) 10K type strain sequencing project: providing services to taxonomists for standard genome sequencing and annotation.</title>
        <authorList>
            <consortium name="The Broad Institute Genomics Platform"/>
            <consortium name="The Broad Institute Genome Sequencing Center for Infectious Disease"/>
            <person name="Wu L."/>
            <person name="Ma J."/>
        </authorList>
    </citation>
    <scope>NUCLEOTIDE SEQUENCE [LARGE SCALE GENOMIC DNA]</scope>
    <source>
        <strain evidence="1 2">CGMCC 1.12237</strain>
    </source>
</reference>
<organism evidence="1 2">
    <name type="scientific">Salinirubrum litoreum</name>
    <dbReference type="NCBI Taxonomy" id="1126234"/>
    <lineage>
        <taxon>Archaea</taxon>
        <taxon>Methanobacteriati</taxon>
        <taxon>Methanobacteriota</taxon>
        <taxon>Stenosarchaea group</taxon>
        <taxon>Halobacteria</taxon>
        <taxon>Halobacteriales</taxon>
        <taxon>Haloferacaceae</taxon>
        <taxon>Salinirubrum</taxon>
    </lineage>
</organism>
<keyword evidence="2" id="KW-1185">Reference proteome</keyword>
<sequence length="289" mass="32429">MFGDQERVTVRELMTDDIERVSAGASVGEVHEWLTENGYTAAPVARDDPPHLYVTRADLDEALPGATDDPVYKHAERVGLEDLVAPDAEFGELLAELEERPVYFVGWHGEVVGVVSRSDLNKPAAHAFLYTRVGELEMRLRDLVDAEADWEGTLATEPARDHDGCETEYDAVLQSYESYEDADIQLRPIDYTTFYQLQKCLRASPEAVEELPFADTDEADDAVDAIRNLRNHVAHYGNVVHNVDETYLNSGRNVHELSELYATMTETLEALRDWSDRETGERPVGQASD</sequence>
<gene>
    <name evidence="1" type="ORF">ACFPJ5_06030</name>
</gene>
<evidence type="ECO:0000313" key="1">
    <source>
        <dbReference type="EMBL" id="MFC5366492.1"/>
    </source>
</evidence>
<dbReference type="RefSeq" id="WP_227228165.1">
    <property type="nucleotide sequence ID" value="NZ_JAJCVJ010000001.1"/>
</dbReference>
<dbReference type="Gene3D" id="3.10.580.10">
    <property type="entry name" value="CBS-domain"/>
    <property type="match status" value="1"/>
</dbReference>
<dbReference type="InterPro" id="IPR046342">
    <property type="entry name" value="CBS_dom_sf"/>
</dbReference>
<name>A0ABD5R9Z4_9EURY</name>
<dbReference type="SUPFAM" id="SSF54631">
    <property type="entry name" value="CBS-domain pair"/>
    <property type="match status" value="1"/>
</dbReference>
<dbReference type="EMBL" id="JBHSKX010000001">
    <property type="protein sequence ID" value="MFC5366492.1"/>
    <property type="molecule type" value="Genomic_DNA"/>
</dbReference>
<dbReference type="AlphaFoldDB" id="A0ABD5R9Z4"/>
<protein>
    <submittedName>
        <fullName evidence="1">CBS domain-containing protein</fullName>
    </submittedName>
</protein>
<comment type="caution">
    <text evidence="1">The sequence shown here is derived from an EMBL/GenBank/DDBJ whole genome shotgun (WGS) entry which is preliminary data.</text>
</comment>
<evidence type="ECO:0000313" key="2">
    <source>
        <dbReference type="Proteomes" id="UP001596201"/>
    </source>
</evidence>